<keyword evidence="3" id="KW-1185">Reference proteome</keyword>
<dbReference type="AlphaFoldDB" id="A0A8H6Q2Y4"/>
<comment type="caution">
    <text evidence="1">The sequence shown here is derived from an EMBL/GenBank/DDBJ whole genome shotgun (WGS) entry which is preliminary data.</text>
</comment>
<dbReference type="EMBL" id="JACBAE010001329">
    <property type="protein sequence ID" value="KAF7164601.1"/>
    <property type="molecule type" value="Genomic_DNA"/>
</dbReference>
<organism evidence="1 4">
    <name type="scientific">Aspergillus felis</name>
    <dbReference type="NCBI Taxonomy" id="1287682"/>
    <lineage>
        <taxon>Eukaryota</taxon>
        <taxon>Fungi</taxon>
        <taxon>Dikarya</taxon>
        <taxon>Ascomycota</taxon>
        <taxon>Pezizomycotina</taxon>
        <taxon>Eurotiomycetes</taxon>
        <taxon>Eurotiomycetidae</taxon>
        <taxon>Eurotiales</taxon>
        <taxon>Aspergillaceae</taxon>
        <taxon>Aspergillus</taxon>
        <taxon>Aspergillus subgen. Fumigati</taxon>
    </lineage>
</organism>
<protein>
    <submittedName>
        <fullName evidence="1">Uncharacterized protein</fullName>
    </submittedName>
</protein>
<proteinExistence type="predicted"/>
<dbReference type="Proteomes" id="UP000641853">
    <property type="component" value="Unassembled WGS sequence"/>
</dbReference>
<evidence type="ECO:0000313" key="3">
    <source>
        <dbReference type="Proteomes" id="UP000641853"/>
    </source>
</evidence>
<evidence type="ECO:0000313" key="1">
    <source>
        <dbReference type="EMBL" id="KAF7164601.1"/>
    </source>
</evidence>
<gene>
    <name evidence="1" type="ORF">CNMCM5623_009058</name>
    <name evidence="2" type="ORF">CNMCM7691_008385</name>
</gene>
<accession>A0A8H6Q2Y4</accession>
<evidence type="ECO:0000313" key="2">
    <source>
        <dbReference type="EMBL" id="KAF7179452.1"/>
    </source>
</evidence>
<sequence>MCTQLNIADRIERLLQEDGFRTWGFVIYRCTYKSDSDWEEFMHRFLSQVERKLKFYNGLDMLESLASTVLEDQSRFDNASASVIREHFQKWVSTAPQEEQGIPSEEAVFKNSGRYKFCLMVNEEALQSVLNAPPPEDINDSGYVILVNGQWKPEVLTEDELAAYDSPPDEDFYDPIEGSTLRDVGWMKVFYDQAVINSFVYMGDRFDWDREYRRPPDIGLKF</sequence>
<evidence type="ECO:0000313" key="4">
    <source>
        <dbReference type="Proteomes" id="UP000654922"/>
    </source>
</evidence>
<dbReference type="OrthoDB" id="4424523at2759"/>
<reference evidence="1" key="1">
    <citation type="submission" date="2020-06" db="EMBL/GenBank/DDBJ databases">
        <title>Draft genome sequences of strains closely related to Aspergillus parafelis and Aspergillus hiratsukae.</title>
        <authorList>
            <person name="Dos Santos R.A.C."/>
            <person name="Rivero-Menendez O."/>
            <person name="Steenwyk J.L."/>
            <person name="Mead M.E."/>
            <person name="Goldman G.H."/>
            <person name="Alastruey-Izquierdo A."/>
            <person name="Rokas A."/>
        </authorList>
    </citation>
    <scope>NUCLEOTIDE SEQUENCE</scope>
    <source>
        <strain evidence="1">CNM-CM5623</strain>
        <strain evidence="2">CNM-CM7691</strain>
    </source>
</reference>
<dbReference type="Proteomes" id="UP000654922">
    <property type="component" value="Unassembled WGS sequence"/>
</dbReference>
<dbReference type="EMBL" id="JACBAG010001861">
    <property type="protein sequence ID" value="KAF7179452.1"/>
    <property type="molecule type" value="Genomic_DNA"/>
</dbReference>
<name>A0A8H6Q2Y4_9EURO</name>